<reference evidence="1" key="1">
    <citation type="journal article" date="2014" name="Front. Microbiol.">
        <title>High frequency of phylogenetically diverse reductive dehalogenase-homologous genes in deep subseafloor sedimentary metagenomes.</title>
        <authorList>
            <person name="Kawai M."/>
            <person name="Futagami T."/>
            <person name="Toyoda A."/>
            <person name="Takaki Y."/>
            <person name="Nishi S."/>
            <person name="Hori S."/>
            <person name="Arai W."/>
            <person name="Tsubouchi T."/>
            <person name="Morono Y."/>
            <person name="Uchiyama I."/>
            <person name="Ito T."/>
            <person name="Fujiyama A."/>
            <person name="Inagaki F."/>
            <person name="Takami H."/>
        </authorList>
    </citation>
    <scope>NUCLEOTIDE SEQUENCE</scope>
    <source>
        <strain evidence="1">Expedition CK06-06</strain>
    </source>
</reference>
<protein>
    <submittedName>
        <fullName evidence="1">Uncharacterized protein</fullName>
    </submittedName>
</protein>
<comment type="caution">
    <text evidence="1">The sequence shown here is derived from an EMBL/GenBank/DDBJ whole genome shotgun (WGS) entry which is preliminary data.</text>
</comment>
<evidence type="ECO:0000313" key="1">
    <source>
        <dbReference type="EMBL" id="GAG36901.1"/>
    </source>
</evidence>
<organism evidence="1">
    <name type="scientific">marine sediment metagenome</name>
    <dbReference type="NCBI Taxonomy" id="412755"/>
    <lineage>
        <taxon>unclassified sequences</taxon>
        <taxon>metagenomes</taxon>
        <taxon>ecological metagenomes</taxon>
    </lineage>
</organism>
<name>X0YJD2_9ZZZZ</name>
<proteinExistence type="predicted"/>
<dbReference type="AlphaFoldDB" id="X0YJD2"/>
<sequence>FGVKSERDFESRIELMNEVVRTYEGRIERDSLEPEKGEWKRQINGLFEKHDDCNIMVAFPQFTPKQVVQIAARLATGENSENAVKMPPGVTKHIVVEGRALRINFPLSVLKAEGVSLETKNEVLKEFLRKKKPRRYEEPTFMYDE</sequence>
<gene>
    <name evidence="1" type="ORF">S01H1_67225</name>
</gene>
<dbReference type="EMBL" id="BARS01044505">
    <property type="protein sequence ID" value="GAG36901.1"/>
    <property type="molecule type" value="Genomic_DNA"/>
</dbReference>
<feature type="non-terminal residue" evidence="1">
    <location>
        <position position="1"/>
    </location>
</feature>
<accession>X0YJD2</accession>